<accession>A0ABX0RLA8</accession>
<dbReference type="EMBL" id="VWXC01000001">
    <property type="protein sequence ID" value="NIG17253.1"/>
    <property type="molecule type" value="Genomic_DNA"/>
</dbReference>
<evidence type="ECO:0000313" key="3">
    <source>
        <dbReference type="Proteomes" id="UP001515780"/>
    </source>
</evidence>
<protein>
    <submittedName>
        <fullName evidence="2">Uncharacterized protein</fullName>
    </submittedName>
</protein>
<evidence type="ECO:0000313" key="2">
    <source>
        <dbReference type="EMBL" id="NIG17253.1"/>
    </source>
</evidence>
<gene>
    <name evidence="2" type="ORF">F3J37_01000</name>
</gene>
<keyword evidence="1" id="KW-1133">Transmembrane helix</keyword>
<evidence type="ECO:0000256" key="1">
    <source>
        <dbReference type="SAM" id="Phobius"/>
    </source>
</evidence>
<comment type="caution">
    <text evidence="2">The sequence shown here is derived from an EMBL/GenBank/DDBJ whole genome shotgun (WGS) entry which is preliminary data.</text>
</comment>
<sequence>MIRLFGLLISIAGAVLLAEHFLMASESFAPDVNISTIHEDINNLITVITECFVITFGLILYAGNIKEKKVVESVLKRSHLMTELIVSDLVRETSSGSFELDESSVEELAMSYQTECPHRSVNDIILLKALEIAAITELLPTEVREYFEPLLKEKLRQFDETNTEN</sequence>
<dbReference type="RefSeq" id="WP_166718908.1">
    <property type="nucleotide sequence ID" value="NZ_VWXC01000001.1"/>
</dbReference>
<dbReference type="Proteomes" id="UP001515780">
    <property type="component" value="Unassembled WGS sequence"/>
</dbReference>
<reference evidence="2 3" key="1">
    <citation type="journal article" date="2019" name="bioRxiv">
        <title>Bacteria contribute to plant secondary compound degradation in a generalist herbivore system.</title>
        <authorList>
            <person name="Francoeur C.B."/>
            <person name="Khadempour L."/>
            <person name="Moreira-Soto R.D."/>
            <person name="Gotting K."/>
            <person name="Book A.J."/>
            <person name="Pinto-Tomas A.A."/>
            <person name="Keefover-Ring K."/>
            <person name="Currie C.R."/>
        </authorList>
    </citation>
    <scope>NUCLEOTIDE SEQUENCE [LARGE SCALE GENOMIC DNA]</scope>
    <source>
        <strain evidence="2">Al-1710</strain>
    </source>
</reference>
<name>A0ABX0RLA8_9GAMM</name>
<keyword evidence="1" id="KW-0472">Membrane</keyword>
<keyword evidence="1" id="KW-0812">Transmembrane</keyword>
<organism evidence="2 3">
    <name type="scientific">Candidatus Pantoea communis</name>
    <dbReference type="NCBI Taxonomy" id="2608354"/>
    <lineage>
        <taxon>Bacteria</taxon>
        <taxon>Pseudomonadati</taxon>
        <taxon>Pseudomonadota</taxon>
        <taxon>Gammaproteobacteria</taxon>
        <taxon>Enterobacterales</taxon>
        <taxon>Erwiniaceae</taxon>
        <taxon>Pantoea</taxon>
    </lineage>
</organism>
<feature type="transmembrane region" description="Helical" evidence="1">
    <location>
        <begin position="41"/>
        <end position="62"/>
    </location>
</feature>
<keyword evidence="3" id="KW-1185">Reference proteome</keyword>
<proteinExistence type="predicted"/>